<dbReference type="GO" id="GO:0008478">
    <property type="term" value="F:pyridoxal kinase activity"/>
    <property type="evidence" value="ECO:0007669"/>
    <property type="project" value="UniProtKB-EC"/>
</dbReference>
<dbReference type="OrthoDB" id="9800808at2"/>
<dbReference type="InterPro" id="IPR004625">
    <property type="entry name" value="PyrdxlKinase"/>
</dbReference>
<keyword evidence="3" id="KW-0547">Nucleotide-binding</keyword>
<dbReference type="Proteomes" id="UP000471031">
    <property type="component" value="Unassembled WGS sequence"/>
</dbReference>
<dbReference type="GO" id="GO:0005829">
    <property type="term" value="C:cytosol"/>
    <property type="evidence" value="ECO:0007669"/>
    <property type="project" value="TreeGrafter"/>
</dbReference>
<dbReference type="RefSeq" id="WP_161262120.1">
    <property type="nucleotide sequence ID" value="NZ_JAFBDC010000007.1"/>
</dbReference>
<feature type="domain" description="Pyridoxamine kinase/Phosphomethylpyrimidine kinase" evidence="6">
    <location>
        <begin position="70"/>
        <end position="270"/>
    </location>
</feature>
<protein>
    <recommendedName>
        <fullName evidence="1">pyridoxal kinase</fullName>
        <ecNumber evidence="1">2.7.1.35</ecNumber>
    </recommendedName>
</protein>
<dbReference type="Pfam" id="PF08543">
    <property type="entry name" value="Phos_pyr_kin"/>
    <property type="match status" value="1"/>
</dbReference>
<dbReference type="EC" id="2.7.1.35" evidence="1"/>
<dbReference type="PANTHER" id="PTHR10534:SF2">
    <property type="entry name" value="PYRIDOXAL KINASE"/>
    <property type="match status" value="1"/>
</dbReference>
<evidence type="ECO:0000256" key="3">
    <source>
        <dbReference type="ARBA" id="ARBA00022741"/>
    </source>
</evidence>
<organism evidence="7 8">
    <name type="scientific">Heliomicrobium gestii</name>
    <name type="common">Heliobacterium gestii</name>
    <dbReference type="NCBI Taxonomy" id="2699"/>
    <lineage>
        <taxon>Bacteria</taxon>
        <taxon>Bacillati</taxon>
        <taxon>Bacillota</taxon>
        <taxon>Clostridia</taxon>
        <taxon>Eubacteriales</taxon>
        <taxon>Heliobacteriaceae</taxon>
        <taxon>Heliomicrobium</taxon>
    </lineage>
</organism>
<dbReference type="EMBL" id="WXEX01000008">
    <property type="protein sequence ID" value="MZP43564.1"/>
    <property type="molecule type" value="Genomic_DNA"/>
</dbReference>
<keyword evidence="2" id="KW-0808">Transferase</keyword>
<dbReference type="SUPFAM" id="SSF53613">
    <property type="entry name" value="Ribokinase-like"/>
    <property type="match status" value="1"/>
</dbReference>
<dbReference type="InterPro" id="IPR029056">
    <property type="entry name" value="Ribokinase-like"/>
</dbReference>
<keyword evidence="4" id="KW-0418">Kinase</keyword>
<proteinExistence type="predicted"/>
<evidence type="ECO:0000256" key="1">
    <source>
        <dbReference type="ARBA" id="ARBA00012104"/>
    </source>
</evidence>
<dbReference type="AlphaFoldDB" id="A0A845LDX2"/>
<evidence type="ECO:0000259" key="6">
    <source>
        <dbReference type="Pfam" id="PF08543"/>
    </source>
</evidence>
<gene>
    <name evidence="7" type="ORF">GTO89_10980</name>
</gene>
<name>A0A845LDX2_HELGE</name>
<evidence type="ECO:0000313" key="7">
    <source>
        <dbReference type="EMBL" id="MZP43564.1"/>
    </source>
</evidence>
<dbReference type="PROSITE" id="PS51257">
    <property type="entry name" value="PROKAR_LIPOPROTEIN"/>
    <property type="match status" value="1"/>
</dbReference>
<comment type="caution">
    <text evidence="7">The sequence shown here is derived from an EMBL/GenBank/DDBJ whole genome shotgun (WGS) entry which is preliminary data.</text>
</comment>
<dbReference type="PANTHER" id="PTHR10534">
    <property type="entry name" value="PYRIDOXAL KINASE"/>
    <property type="match status" value="1"/>
</dbReference>
<keyword evidence="8" id="KW-1185">Reference proteome</keyword>
<dbReference type="GO" id="GO:0005524">
    <property type="term" value="F:ATP binding"/>
    <property type="evidence" value="ECO:0007669"/>
    <property type="project" value="UniProtKB-KW"/>
</dbReference>
<evidence type="ECO:0000313" key="8">
    <source>
        <dbReference type="Proteomes" id="UP000471031"/>
    </source>
</evidence>
<evidence type="ECO:0000256" key="4">
    <source>
        <dbReference type="ARBA" id="ARBA00022777"/>
    </source>
</evidence>
<dbReference type="InterPro" id="IPR013749">
    <property type="entry name" value="PM/HMP-P_kinase-1"/>
</dbReference>
<keyword evidence="5" id="KW-0067">ATP-binding</keyword>
<reference evidence="7 8" key="1">
    <citation type="submission" date="2020-01" db="EMBL/GenBank/DDBJ databases">
        <title>Whole genome sequence of Heliobacterium gestii DSM 11169.</title>
        <authorList>
            <person name="Kyndt J.A."/>
            <person name="Meyer T.E."/>
        </authorList>
    </citation>
    <scope>NUCLEOTIDE SEQUENCE [LARGE SCALE GENOMIC DNA]</scope>
    <source>
        <strain evidence="7 8">DSM 11169</strain>
    </source>
</reference>
<sequence>MQRVPATITVQSMVARGFVGNSAVIAGLLACRVEPYPVHTVMLGAHGAVRPRRGGVVPSPLFYGLLRSLEETEADLILSGYLGSAGQGEILADWLARRMAARGSLPYLLDPVLGDDPHGLYVTPEVTDIVRERLLPLAQVVTPNPFEALKLAGMDPAATDRSEEVIMAAARRLLTATPALGSPSPAPGPQWVIVTGWRRKNSRIYALALGRDEAWEVGVDAIPWSAYGTGDLFAAVVAAGICHGRPVPAACVAAASAVAAALEQSQKSGADTVLPVGLPDVYPASAVERDVSVRTGGWGVTLEQIGLTESM</sequence>
<dbReference type="Gene3D" id="3.40.1190.20">
    <property type="match status" value="1"/>
</dbReference>
<evidence type="ECO:0000256" key="2">
    <source>
        <dbReference type="ARBA" id="ARBA00022679"/>
    </source>
</evidence>
<dbReference type="GO" id="GO:0009443">
    <property type="term" value="P:pyridoxal 5'-phosphate salvage"/>
    <property type="evidence" value="ECO:0007669"/>
    <property type="project" value="InterPro"/>
</dbReference>
<evidence type="ECO:0000256" key="5">
    <source>
        <dbReference type="ARBA" id="ARBA00022840"/>
    </source>
</evidence>
<accession>A0A845LDX2</accession>